<dbReference type="VEuPathDB" id="FungiDB:SCHCODRAFT_01140979"/>
<dbReference type="OrthoDB" id="2973802at2759"/>
<dbReference type="eggNOG" id="ENOG502T110">
    <property type="taxonomic scope" value="Eukaryota"/>
</dbReference>
<dbReference type="EMBL" id="GL377302">
    <property type="protein sequence ID" value="EFJ03046.1"/>
    <property type="molecule type" value="Genomic_DNA"/>
</dbReference>
<feature type="region of interest" description="Disordered" evidence="1">
    <location>
        <begin position="157"/>
        <end position="261"/>
    </location>
</feature>
<dbReference type="Proteomes" id="UP000007431">
    <property type="component" value="Unassembled WGS sequence"/>
</dbReference>
<feature type="compositionally biased region" description="Basic and acidic residues" evidence="1">
    <location>
        <begin position="249"/>
        <end position="261"/>
    </location>
</feature>
<gene>
    <name evidence="2" type="ORF">SCHCODRAFT_102652</name>
</gene>
<dbReference type="InterPro" id="IPR018555">
    <property type="entry name" value="C630.06c-like"/>
</dbReference>
<evidence type="ECO:0000256" key="1">
    <source>
        <dbReference type="SAM" id="MobiDB-lite"/>
    </source>
</evidence>
<feature type="non-terminal residue" evidence="2">
    <location>
        <position position="261"/>
    </location>
</feature>
<feature type="region of interest" description="Disordered" evidence="1">
    <location>
        <begin position="11"/>
        <end position="34"/>
    </location>
</feature>
<dbReference type="HOGENOM" id="CLU_1066188_0_0_1"/>
<accession>D8PQ36</accession>
<dbReference type="KEGG" id="scm:SCHCO_01140979"/>
<organism evidence="3">
    <name type="scientific">Schizophyllum commune (strain H4-8 / FGSC 9210)</name>
    <name type="common">Split gill fungus</name>
    <dbReference type="NCBI Taxonomy" id="578458"/>
    <lineage>
        <taxon>Eukaryota</taxon>
        <taxon>Fungi</taxon>
        <taxon>Dikarya</taxon>
        <taxon>Basidiomycota</taxon>
        <taxon>Agaricomycotina</taxon>
        <taxon>Agaricomycetes</taxon>
        <taxon>Agaricomycetidae</taxon>
        <taxon>Agaricales</taxon>
        <taxon>Schizophyllaceae</taxon>
        <taxon>Schizophyllum</taxon>
    </lineage>
</organism>
<feature type="compositionally biased region" description="Basic residues" evidence="1">
    <location>
        <begin position="218"/>
        <end position="230"/>
    </location>
</feature>
<dbReference type="GeneID" id="9585958"/>
<evidence type="ECO:0000313" key="3">
    <source>
        <dbReference type="Proteomes" id="UP000007431"/>
    </source>
</evidence>
<dbReference type="OMA" id="WEPPCED"/>
<feature type="region of interest" description="Disordered" evidence="1">
    <location>
        <begin position="48"/>
        <end position="74"/>
    </location>
</feature>
<reference evidence="2 3" key="1">
    <citation type="journal article" date="2010" name="Nat. Biotechnol.">
        <title>Genome sequence of the model mushroom Schizophyllum commune.</title>
        <authorList>
            <person name="Ohm R.A."/>
            <person name="de Jong J.F."/>
            <person name="Lugones L.G."/>
            <person name="Aerts A."/>
            <person name="Kothe E."/>
            <person name="Stajich J.E."/>
            <person name="de Vries R.P."/>
            <person name="Record E."/>
            <person name="Levasseur A."/>
            <person name="Baker S.E."/>
            <person name="Bartholomew K.A."/>
            <person name="Coutinho P.M."/>
            <person name="Erdmann S."/>
            <person name="Fowler T.J."/>
            <person name="Gathman A.C."/>
            <person name="Lombard V."/>
            <person name="Henrissat B."/>
            <person name="Knabe N."/>
            <person name="Kuees U."/>
            <person name="Lilly W.W."/>
            <person name="Lindquist E."/>
            <person name="Lucas S."/>
            <person name="Magnuson J.K."/>
            <person name="Piumi F."/>
            <person name="Raudaskoski M."/>
            <person name="Salamov A."/>
            <person name="Schmutz J."/>
            <person name="Schwarze F.W.M.R."/>
            <person name="vanKuyk P.A."/>
            <person name="Horton J.S."/>
            <person name="Grigoriev I.V."/>
            <person name="Woesten H.A.B."/>
        </authorList>
    </citation>
    <scope>NUCLEOTIDE SEQUENCE [LARGE SCALE GENOMIC DNA]</scope>
    <source>
        <strain evidence="3">H4-8 / FGSC 9210</strain>
    </source>
</reference>
<protein>
    <submittedName>
        <fullName evidence="2">Uncharacterized protein</fullName>
    </submittedName>
</protein>
<dbReference type="InParanoid" id="D8PQ36"/>
<keyword evidence="3" id="KW-1185">Reference proteome</keyword>
<dbReference type="AlphaFoldDB" id="D8PQ36"/>
<dbReference type="Pfam" id="PF09428">
    <property type="entry name" value="DUF2011"/>
    <property type="match status" value="1"/>
</dbReference>
<name>D8PQ36_SCHCM</name>
<sequence length="261" mass="29250">MAPDYLHALEKASRNDIYADDDEETHEAPTIVDDSDALQERLKRMLHESLGFDLPDSPRPKKKRKVSEAPQGQTEELEFRLLSSHTPAAITLAPKPVALSLDVREPEYEDTKAQAKERRRKAKAVAVDHASILEEASTPSRQPSSWARRVTTLRAITPGEGAPLALVRHSQPHRSTRPPVPDDLLKHPPYSDGPALPDEPPKACCPMIDAVDAPTTPTRRRRTPRHRKDKPPRPPARFWTADGPATGRYRRDTMKKAEYVA</sequence>
<evidence type="ECO:0000313" key="2">
    <source>
        <dbReference type="EMBL" id="EFJ03046.1"/>
    </source>
</evidence>
<dbReference type="RefSeq" id="XP_003037948.1">
    <property type="nucleotide sequence ID" value="XM_003037902.1"/>
</dbReference>
<proteinExistence type="predicted"/>